<evidence type="ECO:0000313" key="2">
    <source>
        <dbReference type="EMBL" id="KIM96449.1"/>
    </source>
</evidence>
<organism evidence="2 3">
    <name type="scientific">Oidiodendron maius (strain Zn)</name>
    <dbReference type="NCBI Taxonomy" id="913774"/>
    <lineage>
        <taxon>Eukaryota</taxon>
        <taxon>Fungi</taxon>
        <taxon>Dikarya</taxon>
        <taxon>Ascomycota</taxon>
        <taxon>Pezizomycotina</taxon>
        <taxon>Leotiomycetes</taxon>
        <taxon>Leotiomycetes incertae sedis</taxon>
        <taxon>Myxotrichaceae</taxon>
        <taxon>Oidiodendron</taxon>
    </lineage>
</organism>
<keyword evidence="3" id="KW-1185">Reference proteome</keyword>
<reference evidence="2 3" key="1">
    <citation type="submission" date="2014-04" db="EMBL/GenBank/DDBJ databases">
        <authorList>
            <consortium name="DOE Joint Genome Institute"/>
            <person name="Kuo A."/>
            <person name="Martino E."/>
            <person name="Perotto S."/>
            <person name="Kohler A."/>
            <person name="Nagy L.G."/>
            <person name="Floudas D."/>
            <person name="Copeland A."/>
            <person name="Barry K.W."/>
            <person name="Cichocki N."/>
            <person name="Veneault-Fourrey C."/>
            <person name="LaButti K."/>
            <person name="Lindquist E.A."/>
            <person name="Lipzen A."/>
            <person name="Lundell T."/>
            <person name="Morin E."/>
            <person name="Murat C."/>
            <person name="Sun H."/>
            <person name="Tunlid A."/>
            <person name="Henrissat B."/>
            <person name="Grigoriev I.V."/>
            <person name="Hibbett D.S."/>
            <person name="Martin F."/>
            <person name="Nordberg H.P."/>
            <person name="Cantor M.N."/>
            <person name="Hua S.X."/>
        </authorList>
    </citation>
    <scope>NUCLEOTIDE SEQUENCE [LARGE SCALE GENOMIC DNA]</scope>
    <source>
        <strain evidence="2 3">Zn</strain>
    </source>
</reference>
<feature type="region of interest" description="Disordered" evidence="1">
    <location>
        <begin position="130"/>
        <end position="191"/>
    </location>
</feature>
<protein>
    <recommendedName>
        <fullName evidence="4">Zn(2)-C6 fungal-type domain-containing protein</fullName>
    </recommendedName>
</protein>
<dbReference type="HOGENOM" id="CLU_1220009_0_0_1"/>
<proteinExistence type="predicted"/>
<gene>
    <name evidence="2" type="ORF">OIDMADRAFT_58770</name>
</gene>
<evidence type="ECO:0008006" key="4">
    <source>
        <dbReference type="Google" id="ProtNLM"/>
    </source>
</evidence>
<reference evidence="3" key="2">
    <citation type="submission" date="2015-01" db="EMBL/GenBank/DDBJ databases">
        <title>Evolutionary Origins and Diversification of the Mycorrhizal Mutualists.</title>
        <authorList>
            <consortium name="DOE Joint Genome Institute"/>
            <consortium name="Mycorrhizal Genomics Consortium"/>
            <person name="Kohler A."/>
            <person name="Kuo A."/>
            <person name="Nagy L.G."/>
            <person name="Floudas D."/>
            <person name="Copeland A."/>
            <person name="Barry K.W."/>
            <person name="Cichocki N."/>
            <person name="Veneault-Fourrey C."/>
            <person name="LaButti K."/>
            <person name="Lindquist E.A."/>
            <person name="Lipzen A."/>
            <person name="Lundell T."/>
            <person name="Morin E."/>
            <person name="Murat C."/>
            <person name="Riley R."/>
            <person name="Ohm R."/>
            <person name="Sun H."/>
            <person name="Tunlid A."/>
            <person name="Henrissat B."/>
            <person name="Grigoriev I.V."/>
            <person name="Hibbett D.S."/>
            <person name="Martin F."/>
        </authorList>
    </citation>
    <scope>NUCLEOTIDE SEQUENCE [LARGE SCALE GENOMIC DNA]</scope>
    <source>
        <strain evidence="3">Zn</strain>
    </source>
</reference>
<feature type="compositionally biased region" description="Polar residues" evidence="1">
    <location>
        <begin position="170"/>
        <end position="186"/>
    </location>
</feature>
<evidence type="ECO:0000256" key="1">
    <source>
        <dbReference type="SAM" id="MobiDB-lite"/>
    </source>
</evidence>
<name>A0A0C3GZ54_OIDMZ</name>
<accession>A0A0C3GZ54</accession>
<dbReference type="Proteomes" id="UP000054321">
    <property type="component" value="Unassembled WGS sequence"/>
</dbReference>
<dbReference type="EMBL" id="KN832884">
    <property type="protein sequence ID" value="KIM96449.1"/>
    <property type="molecule type" value="Genomic_DNA"/>
</dbReference>
<dbReference type="AlphaFoldDB" id="A0A0C3GZ54"/>
<evidence type="ECO:0000313" key="3">
    <source>
        <dbReference type="Proteomes" id="UP000054321"/>
    </source>
</evidence>
<dbReference type="InParanoid" id="A0A0C3GZ54"/>
<sequence>MPKILPWKICDPCRDLNIKCYPARNKWPGPKCTPCRDHGRLCSKPRNTHDHPEVNEMMFPLQEKSTTASPSPIAENVEGVQYGNMPETNTPVWGNERLEATRSSPRSWGDLTMPSADGYEGAILNASYSVPTSSRSGASHLDTARSGQMQRHVQRRVHTSQPASLPFQCLTDTQTAPSQSARNTTGALGREGMVARSASSLAAANRMVYRDSLADVTEEDDGFYDQE</sequence>